<dbReference type="Proteomes" id="UP000053328">
    <property type="component" value="Unassembled WGS sequence"/>
</dbReference>
<gene>
    <name evidence="5" type="ORF">PV08_05831</name>
</gene>
<dbReference type="HOGENOM" id="CLU_020027_0_4_1"/>
<dbReference type="GO" id="GO:0004177">
    <property type="term" value="F:aminopeptidase activity"/>
    <property type="evidence" value="ECO:0007669"/>
    <property type="project" value="UniProtKB-KW"/>
</dbReference>
<feature type="domain" description="Beta-lactamase-related" evidence="3">
    <location>
        <begin position="20"/>
        <end position="341"/>
    </location>
</feature>
<dbReference type="RefSeq" id="XP_016235997.1">
    <property type="nucleotide sequence ID" value="XM_016380170.1"/>
</dbReference>
<comment type="similarity">
    <text evidence="2">Belongs to the peptidase S12 family.</text>
</comment>
<dbReference type="VEuPathDB" id="FungiDB:PV08_05831"/>
<dbReference type="GeneID" id="27332914"/>
<evidence type="ECO:0000259" key="4">
    <source>
        <dbReference type="Pfam" id="PF07930"/>
    </source>
</evidence>
<dbReference type="Gene3D" id="3.40.710.10">
    <property type="entry name" value="DD-peptidase/beta-lactamase superfamily"/>
    <property type="match status" value="1"/>
</dbReference>
<reference evidence="5 6" key="1">
    <citation type="submission" date="2015-01" db="EMBL/GenBank/DDBJ databases">
        <title>The Genome Sequence of Exophiala spinifera CBS89968.</title>
        <authorList>
            <consortium name="The Broad Institute Genomics Platform"/>
            <person name="Cuomo C."/>
            <person name="de Hoog S."/>
            <person name="Gorbushina A."/>
            <person name="Stielow B."/>
            <person name="Teixiera M."/>
            <person name="Abouelleil A."/>
            <person name="Chapman S.B."/>
            <person name="Priest M."/>
            <person name="Young S.K."/>
            <person name="Wortman J."/>
            <person name="Nusbaum C."/>
            <person name="Birren B."/>
        </authorList>
    </citation>
    <scope>NUCLEOTIDE SEQUENCE [LARGE SCALE GENOMIC DNA]</scope>
    <source>
        <strain evidence="5 6">CBS 89968</strain>
    </source>
</reference>
<evidence type="ECO:0000256" key="2">
    <source>
        <dbReference type="ARBA" id="ARBA00038215"/>
    </source>
</evidence>
<accession>A0A0D1YL57</accession>
<dbReference type="InterPro" id="IPR027279">
    <property type="entry name" value="D_amino_pept/lipop_sf"/>
</dbReference>
<evidence type="ECO:0000313" key="6">
    <source>
        <dbReference type="Proteomes" id="UP000053328"/>
    </source>
</evidence>
<evidence type="ECO:0000259" key="3">
    <source>
        <dbReference type="Pfam" id="PF00144"/>
    </source>
</evidence>
<name>A0A0D1YL57_9EURO</name>
<dbReference type="SUPFAM" id="SSF56601">
    <property type="entry name" value="beta-lactamase/transpeptidase-like"/>
    <property type="match status" value="1"/>
</dbReference>
<dbReference type="AlphaFoldDB" id="A0A0D1YL57"/>
<proteinExistence type="inferred from homology"/>
<dbReference type="EMBL" id="KN847495">
    <property type="protein sequence ID" value="KIW15781.1"/>
    <property type="molecule type" value="Genomic_DNA"/>
</dbReference>
<evidence type="ECO:0000313" key="5">
    <source>
        <dbReference type="EMBL" id="KIW15781.1"/>
    </source>
</evidence>
<dbReference type="SUPFAM" id="SSF50886">
    <property type="entry name" value="D-aminopeptidase, middle and C-terminal domains"/>
    <property type="match status" value="2"/>
</dbReference>
<dbReference type="NCBIfam" id="NF009622">
    <property type="entry name" value="PRK13128.1"/>
    <property type="match status" value="1"/>
</dbReference>
<dbReference type="InterPro" id="IPR050491">
    <property type="entry name" value="AmpC-like"/>
</dbReference>
<dbReference type="InterPro" id="IPR012338">
    <property type="entry name" value="Beta-lactam/transpept-like"/>
</dbReference>
<dbReference type="InterPro" id="IPR012856">
    <property type="entry name" value="DAP_B_dom"/>
</dbReference>
<sequence length="540" mass="58761">MTATAASISEILADVPSQFRGPGGAVAVLKDGELVGQQLWGYGDLHSRVAMAADMVVPICSISKQMVCGLLTDLERNPTPAMKARGDEPAKQLSDQLEKLLNPNLLKDRGLTLRHLANNQSGIRDYWALTVLWGAKPEGHFSIADDGPQMLARMKSFHFKPGTEYSYANTNFFIIGGCIEQVTGQPLGELLSERIFAPAGMKTARLCAHAAEHPPPCVGYEGNEALGFYPGVNCIEWAADAGIVASLTDMIAYEKFVDRSSHGDLQSWYTVNSEQQKYNDGSPAEYGFGLGRSLVGGVLNIGHGGAIRGYRLNRSYCPERRISIMVLLNQEHGDPVGLSDYILKRMLGVTEAKHEIVSAGPDWPGTYLDPDTGLAIVVSKASAPGQLSFTYHLKPEKVRVIEAYKARSDGIVANLDGDSLHVHLPHDNRTLHAKRVANKKPAADYSELQGDYRCDEIDSVFHCSGAGDMLYGMFDGFLGQGPVHLMRSLGEDVWALACPRAMDSTPPGDWTVIVRRGDDGKLTGLTIGCWLARNLEFTKQ</sequence>
<protein>
    <recommendedName>
        <fullName evidence="7">Beta-lactamase-related domain-containing protein</fullName>
    </recommendedName>
</protein>
<keyword evidence="1" id="KW-0031">Aminopeptidase</keyword>
<dbReference type="PANTHER" id="PTHR46825">
    <property type="entry name" value="D-ALANYL-D-ALANINE-CARBOXYPEPTIDASE/ENDOPEPTIDASE AMPH"/>
    <property type="match status" value="1"/>
</dbReference>
<dbReference type="Pfam" id="PF07930">
    <property type="entry name" value="DAP_B"/>
    <property type="match status" value="1"/>
</dbReference>
<organism evidence="5 6">
    <name type="scientific">Exophiala spinifera</name>
    <dbReference type="NCBI Taxonomy" id="91928"/>
    <lineage>
        <taxon>Eukaryota</taxon>
        <taxon>Fungi</taxon>
        <taxon>Dikarya</taxon>
        <taxon>Ascomycota</taxon>
        <taxon>Pezizomycotina</taxon>
        <taxon>Eurotiomycetes</taxon>
        <taxon>Chaetothyriomycetidae</taxon>
        <taxon>Chaetothyriales</taxon>
        <taxon>Herpotrichiellaceae</taxon>
        <taxon>Exophiala</taxon>
    </lineage>
</organism>
<keyword evidence="6" id="KW-1185">Reference proteome</keyword>
<dbReference type="Pfam" id="PF00144">
    <property type="entry name" value="Beta-lactamase"/>
    <property type="match status" value="1"/>
</dbReference>
<keyword evidence="1" id="KW-0378">Hydrolase</keyword>
<dbReference type="PANTHER" id="PTHR46825:SF9">
    <property type="entry name" value="BETA-LACTAMASE-RELATED DOMAIN-CONTAINING PROTEIN"/>
    <property type="match status" value="1"/>
</dbReference>
<evidence type="ECO:0008006" key="7">
    <source>
        <dbReference type="Google" id="ProtNLM"/>
    </source>
</evidence>
<feature type="domain" description="D-aminopeptidase" evidence="4">
    <location>
        <begin position="358"/>
        <end position="537"/>
    </location>
</feature>
<dbReference type="Gene3D" id="2.40.128.50">
    <property type="match status" value="2"/>
</dbReference>
<evidence type="ECO:0000256" key="1">
    <source>
        <dbReference type="ARBA" id="ARBA00022438"/>
    </source>
</evidence>
<keyword evidence="1" id="KW-0645">Protease</keyword>
<dbReference type="OrthoDB" id="5946976at2759"/>
<dbReference type="InterPro" id="IPR001466">
    <property type="entry name" value="Beta-lactam-related"/>
</dbReference>